<evidence type="ECO:0000259" key="1">
    <source>
        <dbReference type="Pfam" id="PF14436"/>
    </source>
</evidence>
<sequence length="429" mass="47603">NLLIARHGYLEKEAHPLNTLKENFNKAGLKGFITGAVIKTAMSTPQGRAIVIGVIGIKVGYDIYQESRKPKIAITSKQANDIKKIAPEFYKDAEKSFVISKKSDVSNSALVGAAEYYYKNNKTPDGKAGDAVGFLMGAEAGGGFVTTVLNNRPSVYIMKENTSLVAANINKGEQLFLEYKPNMFPVVYKPGSTLPVLYDNSKLFSAPVANNSIFTYTPLLITGGVNKVGQVQNISIPKNTINNVDLLKAFKNTEDKKNYYYSKLTTTMDIAGVKFKFPSIEYALNERAAEELQKNSLTMPIEMQEHIFGEIKHLRNGSIRATGGHAVSDQVKISDITNIQYNNVFQAKVEIYDPVTNQFILKSNNNGISTLFPPYWTRERVLIEAESAFRNKVPHSNNLQFQNGYDEGKTGSGVKVDIGRKNLYPQRNQ</sequence>
<organism evidence="2 3">
    <name type="scientific">Fusobacterium nucleatum</name>
    <dbReference type="NCBI Taxonomy" id="851"/>
    <lineage>
        <taxon>Bacteria</taxon>
        <taxon>Fusobacteriati</taxon>
        <taxon>Fusobacteriota</taxon>
        <taxon>Fusobacteriia</taxon>
        <taxon>Fusobacteriales</taxon>
        <taxon>Fusobacteriaceae</taxon>
        <taxon>Fusobacterium</taxon>
    </lineage>
</organism>
<evidence type="ECO:0000313" key="2">
    <source>
        <dbReference type="EMBL" id="KXA16292.1"/>
    </source>
</evidence>
<feature type="domain" description="Bacterial EndoU nuclease" evidence="1">
    <location>
        <begin position="311"/>
        <end position="420"/>
    </location>
</feature>
<dbReference type="EMBL" id="LRPY01000222">
    <property type="protein sequence ID" value="KXA16292.1"/>
    <property type="molecule type" value="Genomic_DNA"/>
</dbReference>
<dbReference type="RefSeq" id="WP_261787788.1">
    <property type="nucleotide sequence ID" value="NZ_KQ956772.1"/>
</dbReference>
<comment type="caution">
    <text evidence="2">The sequence shown here is derived from an EMBL/GenBank/DDBJ whole genome shotgun (WGS) entry which is preliminary data.</text>
</comment>
<proteinExistence type="predicted"/>
<name>A0A133NJ25_FUSNU</name>
<protein>
    <recommendedName>
        <fullName evidence="1">Bacterial EndoU nuclease domain-containing protein</fullName>
    </recommendedName>
</protein>
<dbReference type="InterPro" id="IPR029501">
    <property type="entry name" value="EndoU_bac"/>
</dbReference>
<keyword evidence="3" id="KW-1185">Reference proteome</keyword>
<dbReference type="AlphaFoldDB" id="A0A133NJ25"/>
<feature type="non-terminal residue" evidence="2">
    <location>
        <position position="1"/>
    </location>
</feature>
<dbReference type="GO" id="GO:0004519">
    <property type="term" value="F:endonuclease activity"/>
    <property type="evidence" value="ECO:0007669"/>
    <property type="project" value="InterPro"/>
</dbReference>
<gene>
    <name evidence="2" type="ORF">HMPREF3221_02055</name>
</gene>
<reference evidence="3" key="1">
    <citation type="submission" date="2016-01" db="EMBL/GenBank/DDBJ databases">
        <authorList>
            <person name="Mitreva M."/>
            <person name="Pepin K.H."/>
            <person name="Mihindukulasuriya K.A."/>
            <person name="Fulton R."/>
            <person name="Fronick C."/>
            <person name="O'Laughlin M."/>
            <person name="Miner T."/>
            <person name="Herter B."/>
            <person name="Rosa B.A."/>
            <person name="Cordes M."/>
            <person name="Tomlinson C."/>
            <person name="Wollam A."/>
            <person name="Palsikar V.B."/>
            <person name="Mardis E.R."/>
            <person name="Wilson R.K."/>
        </authorList>
    </citation>
    <scope>NUCLEOTIDE SEQUENCE [LARGE SCALE GENOMIC DNA]</scope>
    <source>
        <strain evidence="3">MJR7757B</strain>
    </source>
</reference>
<evidence type="ECO:0000313" key="3">
    <source>
        <dbReference type="Proteomes" id="UP000070401"/>
    </source>
</evidence>
<dbReference type="Proteomes" id="UP000070401">
    <property type="component" value="Unassembled WGS sequence"/>
</dbReference>
<dbReference type="PATRIC" id="fig|851.8.peg.2073"/>
<dbReference type="Pfam" id="PF14436">
    <property type="entry name" value="EndoU_bacteria"/>
    <property type="match status" value="1"/>
</dbReference>
<accession>A0A133NJ25</accession>